<keyword evidence="2" id="KW-1185">Reference proteome</keyword>
<organism evidence="1 2">
    <name type="scientific">Polaribacter aquimarinus</name>
    <dbReference type="NCBI Taxonomy" id="2100726"/>
    <lineage>
        <taxon>Bacteria</taxon>
        <taxon>Pseudomonadati</taxon>
        <taxon>Bacteroidota</taxon>
        <taxon>Flavobacteriia</taxon>
        <taxon>Flavobacteriales</taxon>
        <taxon>Flavobacteriaceae</taxon>
    </lineage>
</organism>
<evidence type="ECO:0000313" key="1">
    <source>
        <dbReference type="EMBL" id="PWG06261.1"/>
    </source>
</evidence>
<name>A0A2U2JDB0_9FLAO</name>
<reference evidence="1 2" key="1">
    <citation type="submission" date="2018-05" db="EMBL/GenBank/DDBJ databases">
        <title>Polaribacter aquimarinus sp. nov., isolated from sediment in a sediment of sea.</title>
        <authorList>
            <person name="Lu D."/>
        </authorList>
    </citation>
    <scope>NUCLEOTIDE SEQUENCE [LARGE SCALE GENOMIC DNA]</scope>
    <source>
        <strain evidence="1 2">ZY113</strain>
    </source>
</reference>
<evidence type="ECO:0000313" key="2">
    <source>
        <dbReference type="Proteomes" id="UP000245670"/>
    </source>
</evidence>
<gene>
    <name evidence="1" type="ORF">DIS07_00055</name>
</gene>
<protein>
    <submittedName>
        <fullName evidence="1">Uncharacterized protein</fullName>
    </submittedName>
</protein>
<dbReference type="EMBL" id="QFFG01000001">
    <property type="protein sequence ID" value="PWG06261.1"/>
    <property type="molecule type" value="Genomic_DNA"/>
</dbReference>
<proteinExistence type="predicted"/>
<dbReference type="OrthoDB" id="1200637at2"/>
<accession>A0A2U2JDB0</accession>
<dbReference type="Proteomes" id="UP000245670">
    <property type="component" value="Unassembled WGS sequence"/>
</dbReference>
<comment type="caution">
    <text evidence="1">The sequence shown here is derived from an EMBL/GenBank/DDBJ whole genome shotgun (WGS) entry which is preliminary data.</text>
</comment>
<sequence>MKQLIIVLVAFLTIGNSFLTHDSVSATFNVIERGHVLLLEIDFDQENYIKFAESRSLKINKEDFRNYLYKTTSWSFDGEEVVPQILSIKSQREHTRVICFLSESKKNIKIVKVKNEFLINVKEHSNILKLDINNSFKDFRLHKNRREIKVVY</sequence>
<dbReference type="RefSeq" id="WP_109403177.1">
    <property type="nucleotide sequence ID" value="NZ_QFFG01000001.1"/>
</dbReference>
<dbReference type="AlphaFoldDB" id="A0A2U2JDB0"/>